<dbReference type="eggNOG" id="KOG0565">
    <property type="taxonomic scope" value="Eukaryota"/>
</dbReference>
<feature type="compositionally biased region" description="Polar residues" evidence="5">
    <location>
        <begin position="259"/>
        <end position="268"/>
    </location>
</feature>
<feature type="region of interest" description="Disordered" evidence="5">
    <location>
        <begin position="302"/>
        <end position="342"/>
    </location>
</feature>
<evidence type="ECO:0000256" key="3">
    <source>
        <dbReference type="ARBA" id="ARBA00022753"/>
    </source>
</evidence>
<evidence type="ECO:0000256" key="1">
    <source>
        <dbReference type="ARBA" id="ARBA00004146"/>
    </source>
</evidence>
<dbReference type="SMART" id="SM00128">
    <property type="entry name" value="IPPc"/>
    <property type="match status" value="1"/>
</dbReference>
<dbReference type="RefSeq" id="XP_003027987.1">
    <property type="nucleotide sequence ID" value="XM_003027941.1"/>
</dbReference>
<dbReference type="Gene3D" id="3.60.10.10">
    <property type="entry name" value="Endonuclease/exonuclease/phosphatase"/>
    <property type="match status" value="1"/>
</dbReference>
<evidence type="ECO:0000256" key="5">
    <source>
        <dbReference type="SAM" id="MobiDB-lite"/>
    </source>
</evidence>
<evidence type="ECO:0000256" key="2">
    <source>
        <dbReference type="ARBA" id="ARBA00004580"/>
    </source>
</evidence>
<comment type="subcellular location">
    <subcellularLocation>
        <location evidence="2">Cytoplasmic vesicle</location>
        <location evidence="2">Phagosome membrane</location>
    </subcellularLocation>
    <subcellularLocation>
        <location evidence="1">Early endosome membrane</location>
    </subcellularLocation>
</comment>
<dbReference type="GO" id="GO:0007165">
    <property type="term" value="P:signal transduction"/>
    <property type="evidence" value="ECO:0007669"/>
    <property type="project" value="InterPro"/>
</dbReference>
<dbReference type="SMART" id="SM00324">
    <property type="entry name" value="RhoGAP"/>
    <property type="match status" value="1"/>
</dbReference>
<name>D8QF92_SCHCM</name>
<reference evidence="8 9" key="1">
    <citation type="journal article" date="2010" name="Nat. Biotechnol.">
        <title>Genome sequence of the model mushroom Schizophyllum commune.</title>
        <authorList>
            <person name="Ohm R.A."/>
            <person name="de Jong J.F."/>
            <person name="Lugones L.G."/>
            <person name="Aerts A."/>
            <person name="Kothe E."/>
            <person name="Stajich J.E."/>
            <person name="de Vries R.P."/>
            <person name="Record E."/>
            <person name="Levasseur A."/>
            <person name="Baker S.E."/>
            <person name="Bartholomew K.A."/>
            <person name="Coutinho P.M."/>
            <person name="Erdmann S."/>
            <person name="Fowler T.J."/>
            <person name="Gathman A.C."/>
            <person name="Lombard V."/>
            <person name="Henrissat B."/>
            <person name="Knabe N."/>
            <person name="Kuees U."/>
            <person name="Lilly W.W."/>
            <person name="Lindquist E."/>
            <person name="Lucas S."/>
            <person name="Magnuson J.K."/>
            <person name="Piumi F."/>
            <person name="Raudaskoski M."/>
            <person name="Salamov A."/>
            <person name="Schmutz J."/>
            <person name="Schwarze F.W.M.R."/>
            <person name="vanKuyk P.A."/>
            <person name="Horton J.S."/>
            <person name="Grigoriev I.V."/>
            <person name="Woesten H.A.B."/>
        </authorList>
    </citation>
    <scope>NUCLEOTIDE SEQUENCE [LARGE SCALE GENOMIC DNA]</scope>
    <source>
        <strain evidence="9">H4-8 / FGSC 9210</strain>
    </source>
</reference>
<organism evidence="9">
    <name type="scientific">Schizophyllum commune (strain H4-8 / FGSC 9210)</name>
    <name type="common">Split gill fungus</name>
    <dbReference type="NCBI Taxonomy" id="578458"/>
    <lineage>
        <taxon>Eukaryota</taxon>
        <taxon>Fungi</taxon>
        <taxon>Dikarya</taxon>
        <taxon>Basidiomycota</taxon>
        <taxon>Agaricomycotina</taxon>
        <taxon>Agaricomycetes</taxon>
        <taxon>Agaricomycetidae</taxon>
        <taxon>Agaricales</taxon>
        <taxon>Schizophyllaceae</taxon>
        <taxon>Schizophyllum</taxon>
    </lineage>
</organism>
<dbReference type="HOGENOM" id="CLU_006779_0_0_1"/>
<dbReference type="InParanoid" id="D8QF92"/>
<dbReference type="GO" id="GO:0046856">
    <property type="term" value="P:phosphatidylinositol dephosphorylation"/>
    <property type="evidence" value="ECO:0007669"/>
    <property type="project" value="InterPro"/>
</dbReference>
<dbReference type="Gene3D" id="1.10.555.10">
    <property type="entry name" value="Rho GTPase activation protein"/>
    <property type="match status" value="1"/>
</dbReference>
<dbReference type="OrthoDB" id="7862313at2759"/>
<dbReference type="OMA" id="VREDAWC"/>
<evidence type="ECO:0000259" key="6">
    <source>
        <dbReference type="SMART" id="SM00128"/>
    </source>
</evidence>
<proteinExistence type="predicted"/>
<keyword evidence="3" id="KW-0967">Endosome</keyword>
<feature type="compositionally biased region" description="Polar residues" evidence="5">
    <location>
        <begin position="309"/>
        <end position="323"/>
    </location>
</feature>
<evidence type="ECO:0000313" key="9">
    <source>
        <dbReference type="Proteomes" id="UP000007431"/>
    </source>
</evidence>
<dbReference type="Pfam" id="PF22669">
    <property type="entry name" value="Exo_endo_phos2"/>
    <property type="match status" value="1"/>
</dbReference>
<protein>
    <recommendedName>
        <fullName evidence="10">Rho-GAP domain-containing protein</fullName>
    </recommendedName>
</protein>
<dbReference type="STRING" id="578458.D8QF92"/>
<sequence length="1102" mass="119081">MANLQDNVRSLLRPSEEVRAVLEITEIPDSEAGSSVTQAVDDPRNRRVVAVVAHKENGLSVEEGSVFILKFRPVEGSPNDVSEELEVQRVYPISEDFSVRMSQMNRNTLNLGSDGRPSLQPRAGINVTIAPGGPDARALTLHTQDSAGLRTIIQEYKRLQAASAASQATIQTFSWIAPYTHARATKKISHAIPLDLRTQRAPLDSRLSPASAGMPGDDVSDINILRDDWLRRESRRASLKGKCRLNIRIGTFNVNGKNPTQDLSTWVRPSSKETKRSTATLPPIEGVSPLSLGEVARNPIEDAGAAGTDSLSAPSAPSISGTTVVEEPTSMKEATVPADPDSSETDLLVFGFQELDLSTEALLYSTSTAKEEAWLKAIFAALGEEGDNYEKLASKQLVGMLIIIVVKKRLRHCFGDIKTSAVGAGIMGIMGNKGGTAIRVQFTPPFNHAGSNENPYGPVTLTFVNAHLAAFDEMVDKRNADFHDLSRRLTFELTPEVVATSPSSASSGLPASASSSSSTSATPSSGLPSSSSSSVTASASRTTVSTSSSKDSNVSQTSVSTATSSATYAVSPAPPQQVGVFESDALFWMGDLNYRIDLSDSDVRTVLASKHWTNRLETLYKYDQLRTAISNRRAFEPFAEFPITHVPTYRFSSGVMTDELGYDMKRRPAWCDRILYLDSAAAAVEQYWYSGVPGITFSDHRPVAAAFHVDVDLYEKQAQERASRHLHRQVHVLDVMDEVHDRAVVVVEGGAVNFGSFGYGQAIHRELTIRNTGKIPCAFRFVPPAPGSPSTPHWIRLSLSAGLLLPEEKTTVTLTAIIDNEAAAELNQDPRRAEETLILHVLCGKDHFITVGGKYEPTCFANSLTRLTRMPGPIRELKSNKDLLLEEEAGHASKEVARLVNWLMSNATTTPDLFFGPTESGLVNTIRSCLDTGAPFPEPNPASPATTIANPPPISTASSPSPHTLSRAFASTLLSLLASLTEPVVPYPLHARCASVTSRDEAFEVLEALPPASVNVWISVTAFLHFISQDGEGGTGDDGGEEVGEGESVGDDIKGERKANSKEARLMRLATLFHPILMPDDPKAAVAVSPVGRCRFLRFFIE</sequence>
<dbReference type="InterPro" id="IPR046985">
    <property type="entry name" value="IP5"/>
</dbReference>
<evidence type="ECO:0000313" key="8">
    <source>
        <dbReference type="EMBL" id="EFI93084.1"/>
    </source>
</evidence>
<feature type="region of interest" description="Disordered" evidence="5">
    <location>
        <begin position="500"/>
        <end position="537"/>
    </location>
</feature>
<dbReference type="GO" id="GO:0031901">
    <property type="term" value="C:early endosome membrane"/>
    <property type="evidence" value="ECO:0007669"/>
    <property type="project" value="UniProtKB-SubCell"/>
</dbReference>
<evidence type="ECO:0000259" key="7">
    <source>
        <dbReference type="SMART" id="SM00324"/>
    </source>
</evidence>
<evidence type="ECO:0000256" key="4">
    <source>
        <dbReference type="ARBA" id="ARBA00023329"/>
    </source>
</evidence>
<dbReference type="InterPro" id="IPR008936">
    <property type="entry name" value="Rho_GTPase_activation_prot"/>
</dbReference>
<feature type="domain" description="Rho-GAP" evidence="7">
    <location>
        <begin position="890"/>
        <end position="1102"/>
    </location>
</feature>
<dbReference type="Proteomes" id="UP000007431">
    <property type="component" value="Unassembled WGS sequence"/>
</dbReference>
<dbReference type="SUPFAM" id="SSF48350">
    <property type="entry name" value="GTPase activation domain, GAP"/>
    <property type="match status" value="1"/>
</dbReference>
<accession>D8QF92</accession>
<dbReference type="PANTHER" id="PTHR11200">
    <property type="entry name" value="INOSITOL 5-PHOSPHATASE"/>
    <property type="match status" value="1"/>
</dbReference>
<feature type="region of interest" description="Disordered" evidence="5">
    <location>
        <begin position="259"/>
        <end position="288"/>
    </location>
</feature>
<dbReference type="SUPFAM" id="SSF56219">
    <property type="entry name" value="DNase I-like"/>
    <property type="match status" value="1"/>
</dbReference>
<keyword evidence="9" id="KW-1185">Reference proteome</keyword>
<dbReference type="InterPro" id="IPR013783">
    <property type="entry name" value="Ig-like_fold"/>
</dbReference>
<gene>
    <name evidence="8" type="ORF">SCHCODRAFT_258354</name>
</gene>
<dbReference type="AlphaFoldDB" id="D8QF92"/>
<dbReference type="InterPro" id="IPR036691">
    <property type="entry name" value="Endo/exonu/phosph_ase_sf"/>
</dbReference>
<dbReference type="GO" id="GO:0004439">
    <property type="term" value="F:phosphatidylinositol-4,5-bisphosphate 5-phosphatase activity"/>
    <property type="evidence" value="ECO:0007669"/>
    <property type="project" value="TreeGrafter"/>
</dbReference>
<dbReference type="PANTHER" id="PTHR11200:SF300">
    <property type="entry name" value="TYPE II INOSITOL 1,4,5-TRISPHOSPHATE 5-PHOSPHATASE"/>
    <property type="match status" value="1"/>
</dbReference>
<dbReference type="Gene3D" id="2.60.40.10">
    <property type="entry name" value="Immunoglobulins"/>
    <property type="match status" value="1"/>
</dbReference>
<feature type="region of interest" description="Disordered" evidence="5">
    <location>
        <begin position="1031"/>
        <end position="1057"/>
    </location>
</feature>
<keyword evidence="4" id="KW-0968">Cytoplasmic vesicle</keyword>
<evidence type="ECO:0008006" key="10">
    <source>
        <dbReference type="Google" id="ProtNLM"/>
    </source>
</evidence>
<dbReference type="InterPro" id="IPR000300">
    <property type="entry name" value="IPPc"/>
</dbReference>
<dbReference type="Pfam" id="PF21310">
    <property type="entry name" value="OCRL-like_ASH"/>
    <property type="match status" value="1"/>
</dbReference>
<dbReference type="KEGG" id="scm:SCHCO_02638426"/>
<dbReference type="EMBL" id="GL377311">
    <property type="protein sequence ID" value="EFI93084.1"/>
    <property type="molecule type" value="Genomic_DNA"/>
</dbReference>
<dbReference type="GeneID" id="9592049"/>
<feature type="domain" description="Inositol polyphosphate-related phosphatase" evidence="6">
    <location>
        <begin position="243"/>
        <end position="715"/>
    </location>
</feature>
<dbReference type="InterPro" id="IPR000198">
    <property type="entry name" value="RhoGAP_dom"/>
</dbReference>
<feature type="compositionally biased region" description="Acidic residues" evidence="5">
    <location>
        <begin position="1038"/>
        <end position="1050"/>
    </location>
</feature>
<feature type="region of interest" description="Disordered" evidence="5">
    <location>
        <begin position="933"/>
        <end position="962"/>
    </location>
</feature>
<dbReference type="VEuPathDB" id="FungiDB:SCHCODRAFT_02638426"/>
<dbReference type="InterPro" id="IPR048869">
    <property type="entry name" value="OCRL-1_2_ASH"/>
</dbReference>